<dbReference type="SUPFAM" id="SSF118215">
    <property type="entry name" value="Proton glutamate symport protein"/>
    <property type="match status" value="1"/>
</dbReference>
<evidence type="ECO:0000256" key="2">
    <source>
        <dbReference type="ARBA" id="ARBA00022448"/>
    </source>
</evidence>
<dbReference type="AlphaFoldDB" id="A0AAD3QWX1"/>
<dbReference type="GO" id="GO:0005886">
    <property type="term" value="C:plasma membrane"/>
    <property type="evidence" value="ECO:0007669"/>
    <property type="project" value="TreeGrafter"/>
</dbReference>
<dbReference type="InterPro" id="IPR036458">
    <property type="entry name" value="Na:dicarbo_symporter_sf"/>
</dbReference>
<comment type="similarity">
    <text evidence="6">Belongs to the dicarboxylate/amino acid:cation symporter (DAACS) (TC 2.A.23) family.</text>
</comment>
<comment type="subcellular location">
    <subcellularLocation>
        <location evidence="1 6">Membrane</location>
        <topology evidence="1 6">Multi-pass membrane protein</topology>
    </subcellularLocation>
</comment>
<comment type="caution">
    <text evidence="7">The sequence shown here is derived from an EMBL/GenBank/DDBJ whole genome shotgun (WGS) entry which is preliminary data.</text>
</comment>
<keyword evidence="2 6" id="KW-0813">Transport</keyword>
<dbReference type="PANTHER" id="PTHR11958">
    <property type="entry name" value="SODIUM/DICARBOXYLATE SYMPORTER-RELATED"/>
    <property type="match status" value="1"/>
</dbReference>
<dbReference type="GO" id="GO:0015501">
    <property type="term" value="F:glutamate:sodium symporter activity"/>
    <property type="evidence" value="ECO:0007669"/>
    <property type="project" value="TreeGrafter"/>
</dbReference>
<keyword evidence="6" id="KW-0769">Symport</keyword>
<keyword evidence="5" id="KW-0472">Membrane</keyword>
<dbReference type="InterPro" id="IPR050746">
    <property type="entry name" value="DAACS"/>
</dbReference>
<dbReference type="Gene3D" id="1.10.3860.10">
    <property type="entry name" value="Sodium:dicarboxylate symporter"/>
    <property type="match status" value="1"/>
</dbReference>
<evidence type="ECO:0000313" key="8">
    <source>
        <dbReference type="Proteomes" id="UP001279410"/>
    </source>
</evidence>
<keyword evidence="8" id="KW-1185">Reference proteome</keyword>
<accession>A0AAD3QWX1</accession>
<evidence type="ECO:0000256" key="3">
    <source>
        <dbReference type="ARBA" id="ARBA00022692"/>
    </source>
</evidence>
<organism evidence="7 8">
    <name type="scientific">Lates japonicus</name>
    <name type="common">Japanese lates</name>
    <dbReference type="NCBI Taxonomy" id="270547"/>
    <lineage>
        <taxon>Eukaryota</taxon>
        <taxon>Metazoa</taxon>
        <taxon>Chordata</taxon>
        <taxon>Craniata</taxon>
        <taxon>Vertebrata</taxon>
        <taxon>Euteleostomi</taxon>
        <taxon>Actinopterygii</taxon>
        <taxon>Neopterygii</taxon>
        <taxon>Teleostei</taxon>
        <taxon>Neoteleostei</taxon>
        <taxon>Acanthomorphata</taxon>
        <taxon>Carangaria</taxon>
        <taxon>Carangaria incertae sedis</taxon>
        <taxon>Centropomidae</taxon>
        <taxon>Lates</taxon>
    </lineage>
</organism>
<sequence length="142" mass="16068">MWCVSQFRLTQPTHCQRAVRFKFLMKTMSRTWTNSTSAFQEKYTANGYCSSHRDKCDNSSATLLLTLQCCDKRNKIDRRISRFMLPIGTNVNMDGTALYEVVAAVFIAQFNHINLDFSQLITIAVTSAVSSIIAAGNQQLDQ</sequence>
<dbReference type="GO" id="GO:0015175">
    <property type="term" value="F:neutral L-amino acid transmembrane transporter activity"/>
    <property type="evidence" value="ECO:0007669"/>
    <property type="project" value="TreeGrafter"/>
</dbReference>
<keyword evidence="4" id="KW-1133">Transmembrane helix</keyword>
<dbReference type="InterPro" id="IPR001991">
    <property type="entry name" value="Na-dicarboxylate_symporter"/>
</dbReference>
<protein>
    <recommendedName>
        <fullName evidence="6">Amino acid transporter</fullName>
    </recommendedName>
</protein>
<evidence type="ECO:0000256" key="4">
    <source>
        <dbReference type="ARBA" id="ARBA00022989"/>
    </source>
</evidence>
<evidence type="ECO:0000256" key="1">
    <source>
        <dbReference type="ARBA" id="ARBA00004141"/>
    </source>
</evidence>
<proteinExistence type="inferred from homology"/>
<evidence type="ECO:0000256" key="5">
    <source>
        <dbReference type="ARBA" id="ARBA00023136"/>
    </source>
</evidence>
<dbReference type="PRINTS" id="PR00173">
    <property type="entry name" value="EDTRNSPORT"/>
</dbReference>
<dbReference type="EMBL" id="BRZM01003526">
    <property type="protein sequence ID" value="GLD49034.1"/>
    <property type="molecule type" value="Genomic_DNA"/>
</dbReference>
<dbReference type="PANTHER" id="PTHR11958:SF63">
    <property type="entry name" value="AMINO ACID TRANSPORTER"/>
    <property type="match status" value="1"/>
</dbReference>
<evidence type="ECO:0000256" key="6">
    <source>
        <dbReference type="RuleBase" id="RU361216"/>
    </source>
</evidence>
<evidence type="ECO:0000313" key="7">
    <source>
        <dbReference type="EMBL" id="GLD49034.1"/>
    </source>
</evidence>
<dbReference type="GO" id="GO:0005313">
    <property type="term" value="F:L-glutamate transmembrane transporter activity"/>
    <property type="evidence" value="ECO:0007669"/>
    <property type="project" value="TreeGrafter"/>
</dbReference>
<dbReference type="Proteomes" id="UP001279410">
    <property type="component" value="Unassembled WGS sequence"/>
</dbReference>
<reference evidence="7" key="1">
    <citation type="submission" date="2022-08" db="EMBL/GenBank/DDBJ databases">
        <title>Genome sequencing of akame (Lates japonicus).</title>
        <authorList>
            <person name="Hashiguchi Y."/>
            <person name="Takahashi H."/>
        </authorList>
    </citation>
    <scope>NUCLEOTIDE SEQUENCE</scope>
    <source>
        <strain evidence="7">Kochi</strain>
    </source>
</reference>
<name>A0AAD3QWX1_LATJO</name>
<gene>
    <name evidence="7" type="ORF">AKAME5_002737800</name>
</gene>
<keyword evidence="3" id="KW-0812">Transmembrane</keyword>
<dbReference type="Pfam" id="PF00375">
    <property type="entry name" value="SDF"/>
    <property type="match status" value="1"/>
</dbReference>